<reference evidence="3" key="1">
    <citation type="journal article" date="2011" name="Genome Res.">
        <title>Phylogeny-wide analysis of social amoeba genomes highlights ancient origins for complex intercellular communication.</title>
        <authorList>
            <person name="Heidel A.J."/>
            <person name="Lawal H.M."/>
            <person name="Felder M."/>
            <person name="Schilde C."/>
            <person name="Helps N.R."/>
            <person name="Tunggal B."/>
            <person name="Rivero F."/>
            <person name="John U."/>
            <person name="Schleicher M."/>
            <person name="Eichinger L."/>
            <person name="Platzer M."/>
            <person name="Noegel A.A."/>
            <person name="Schaap P."/>
            <person name="Gloeckner G."/>
        </authorList>
    </citation>
    <scope>NUCLEOTIDE SEQUENCE [LARGE SCALE GENOMIC DNA]</scope>
    <source>
        <strain evidence="3">SH3</strain>
    </source>
</reference>
<dbReference type="GeneID" id="14870355"/>
<dbReference type="RefSeq" id="XP_004357038.1">
    <property type="nucleotide sequence ID" value="XM_004356983.1"/>
</dbReference>
<evidence type="ECO:0000313" key="2">
    <source>
        <dbReference type="EMBL" id="EGG18215.1"/>
    </source>
</evidence>
<dbReference type="AlphaFoldDB" id="F4Q1R5"/>
<evidence type="ECO:0000256" key="1">
    <source>
        <dbReference type="SAM" id="MobiDB-lite"/>
    </source>
</evidence>
<feature type="compositionally biased region" description="Low complexity" evidence="1">
    <location>
        <begin position="36"/>
        <end position="48"/>
    </location>
</feature>
<sequence length="408" mass="46752">MSFDEIIQAIDRLVVDLKEYKETDDIDKDKDKDIDNIPTINDNDINNNEIDDKKNDDMAMPDKCVSSETTTNDDIEPPSPSSHRPPPPTIQSSLETITLRNTQTVIEIKKVKKIKEYEWLGSLEKVVELVNYLSSPRLEFVWYRDAILCATDQAKLIEEMWKLTFLLEPYVSKSYLVFGGVHELVSKLLRLVNTFQEEKSMFINSMATHWKLLYRLGATVKRLNEVLLIELSTIALEGIEIANEHRTMGLNNVDELIRRVNSGEKYELLALEGLYAVISSYTDDTALIPNEKVVEVAKQLKRKHGEEMMWIIHNVFTTASPEQIDYCVSHGCLDVFVSISLLIMSDSKARHRWVGVLHLIMSTRQSKAHLIELGVMQVVYDLLKITGDSEEFDTLRTVEGDFLELLNI</sequence>
<feature type="region of interest" description="Disordered" evidence="1">
    <location>
        <begin position="21"/>
        <end position="91"/>
    </location>
</feature>
<organism evidence="2 3">
    <name type="scientific">Cavenderia fasciculata</name>
    <name type="common">Slime mold</name>
    <name type="synonym">Dictyostelium fasciculatum</name>
    <dbReference type="NCBI Taxonomy" id="261658"/>
    <lineage>
        <taxon>Eukaryota</taxon>
        <taxon>Amoebozoa</taxon>
        <taxon>Evosea</taxon>
        <taxon>Eumycetozoa</taxon>
        <taxon>Dictyostelia</taxon>
        <taxon>Acytosteliales</taxon>
        <taxon>Cavenderiaceae</taxon>
        <taxon>Cavenderia</taxon>
    </lineage>
</organism>
<accession>F4Q1R5</accession>
<keyword evidence="3" id="KW-1185">Reference proteome</keyword>
<dbReference type="KEGG" id="dfa:DFA_03702"/>
<dbReference type="InterPro" id="IPR011989">
    <property type="entry name" value="ARM-like"/>
</dbReference>
<feature type="compositionally biased region" description="Basic and acidic residues" evidence="1">
    <location>
        <begin position="21"/>
        <end position="35"/>
    </location>
</feature>
<dbReference type="EMBL" id="GL883018">
    <property type="protein sequence ID" value="EGG18215.1"/>
    <property type="molecule type" value="Genomic_DNA"/>
</dbReference>
<evidence type="ECO:0000313" key="3">
    <source>
        <dbReference type="Proteomes" id="UP000007797"/>
    </source>
</evidence>
<proteinExistence type="predicted"/>
<gene>
    <name evidence="2" type="ORF">DFA_03702</name>
</gene>
<feature type="compositionally biased region" description="Pro residues" evidence="1">
    <location>
        <begin position="77"/>
        <end position="89"/>
    </location>
</feature>
<name>F4Q1R5_CACFS</name>
<dbReference type="Gene3D" id="1.25.10.10">
    <property type="entry name" value="Leucine-rich Repeat Variant"/>
    <property type="match status" value="1"/>
</dbReference>
<dbReference type="Proteomes" id="UP000007797">
    <property type="component" value="Unassembled WGS sequence"/>
</dbReference>
<protein>
    <submittedName>
        <fullName evidence="2">Uncharacterized protein</fullName>
    </submittedName>
</protein>